<feature type="active site" evidence="6">
    <location>
        <position position="302"/>
    </location>
</feature>
<proteinExistence type="predicted"/>
<feature type="transmembrane region" description="Helical" evidence="9">
    <location>
        <begin position="119"/>
        <end position="142"/>
    </location>
</feature>
<feature type="domain" description="Sulfatase N-terminal" evidence="10">
    <location>
        <begin position="249"/>
        <end position="525"/>
    </location>
</feature>
<dbReference type="Proteomes" id="UP000576082">
    <property type="component" value="Unassembled WGS sequence"/>
</dbReference>
<feature type="binding site" evidence="7">
    <location>
        <position position="417"/>
    </location>
    <ligand>
        <name>substrate</name>
    </ligand>
</feature>
<feature type="binding site" evidence="8">
    <location>
        <position position="471"/>
    </location>
    <ligand>
        <name>Mn(2+)</name>
        <dbReference type="ChEBI" id="CHEBI:29035"/>
    </ligand>
</feature>
<evidence type="ECO:0000313" key="12">
    <source>
        <dbReference type="Proteomes" id="UP000576082"/>
    </source>
</evidence>
<dbReference type="InterPro" id="IPR050448">
    <property type="entry name" value="OpgB/LTA_synthase_biosynth"/>
</dbReference>
<keyword evidence="12" id="KW-1185">Reference proteome</keyword>
<organism evidence="11 12">
    <name type="scientific">Flammeovirga aprica JL-4</name>
    <dbReference type="NCBI Taxonomy" id="694437"/>
    <lineage>
        <taxon>Bacteria</taxon>
        <taxon>Pseudomonadati</taxon>
        <taxon>Bacteroidota</taxon>
        <taxon>Cytophagia</taxon>
        <taxon>Cytophagales</taxon>
        <taxon>Flammeovirgaceae</taxon>
        <taxon>Flammeovirga</taxon>
    </lineage>
</organism>
<gene>
    <name evidence="11" type="ORF">HHU12_10030</name>
</gene>
<dbReference type="SUPFAM" id="SSF53649">
    <property type="entry name" value="Alkaline phosphatase-like"/>
    <property type="match status" value="1"/>
</dbReference>
<evidence type="ECO:0000256" key="5">
    <source>
        <dbReference type="ARBA" id="ARBA00023136"/>
    </source>
</evidence>
<keyword evidence="4 9" id="KW-1133">Transmembrane helix</keyword>
<keyword evidence="2" id="KW-1003">Cell membrane</keyword>
<evidence type="ECO:0000256" key="8">
    <source>
        <dbReference type="PIRSR" id="PIRSR005091-3"/>
    </source>
</evidence>
<keyword evidence="5 9" id="KW-0472">Membrane</keyword>
<dbReference type="Gene3D" id="3.30.1120.80">
    <property type="match status" value="1"/>
</dbReference>
<dbReference type="PIRSF" id="PIRSF005091">
    <property type="entry name" value="Mmb_sulf_HI1246"/>
    <property type="match status" value="1"/>
</dbReference>
<evidence type="ECO:0000256" key="9">
    <source>
        <dbReference type="SAM" id="Phobius"/>
    </source>
</evidence>
<dbReference type="GO" id="GO:0005886">
    <property type="term" value="C:plasma membrane"/>
    <property type="evidence" value="ECO:0007669"/>
    <property type="project" value="UniProtKB-SubCell"/>
</dbReference>
<dbReference type="Pfam" id="PF00884">
    <property type="entry name" value="Sulfatase"/>
    <property type="match status" value="1"/>
</dbReference>
<dbReference type="AlphaFoldDB" id="A0A7X9RRV6"/>
<dbReference type="InterPro" id="IPR012160">
    <property type="entry name" value="LtaS-like"/>
</dbReference>
<feature type="transmembrane region" description="Helical" evidence="9">
    <location>
        <begin position="154"/>
        <end position="173"/>
    </location>
</feature>
<keyword evidence="7" id="KW-0464">Manganese</keyword>
<evidence type="ECO:0000256" key="2">
    <source>
        <dbReference type="ARBA" id="ARBA00022475"/>
    </source>
</evidence>
<dbReference type="PANTHER" id="PTHR47371">
    <property type="entry name" value="LIPOTEICHOIC ACID SYNTHASE"/>
    <property type="match status" value="1"/>
</dbReference>
<dbReference type="InterPro" id="IPR017850">
    <property type="entry name" value="Alkaline_phosphatase_core_sf"/>
</dbReference>
<sequence>MYSAARFIFFFTNSSYFPDADVSTLFLGGVKFDLPAAIYTNAIFVLMGLFPSQVRYNKTYQNVIKYSVFIVNAITLAMNLADTIFFQFTSKRTTASIFQEFSNEGNGAVLLFRFLFVDYWYMTVTWVVLLFLFVLAYNAIVLKKPRYKKPVIQYTLVHTVFFIILAGLLAGGARGGFDGTTRPISLNNAGEFVKKPLEMSVVLNTPFSMLRTINKSTAHKHNYFTKEELAEVYSAYHHPDQEKPQKKMNVVTIVIESFGREYIAAMNQDPLDPNYVGYTPFTDSLIQHSKAYVNAFANGRKSISALPSVISSIPSFYSPYVLSHYSTNSINSIASVLKKEGYYSAFFHGAPNGSMGFGAFMNLAGFDDYFGMTEYDNDDDFDGTWGIWDEPFLQYFAETMNTFEEPFVTSLFTLSSHHPFKIPEEYEDVFKGGPLPLNKGTQYTDYALKRFFETASKMPWFENTIFVITADHTNQVYYPDYNTSLGLFKVPIIYYAPGDESFVGIDSTITQQIDIFPTLIDYLGVKQDYISFGTSALDTTKQHFAVNFLGPNVFQVTEGDYTLGFDGEKVNYMYNFKTDRMQENDLKGTGLPEEEKLKRLAQGIMQEYSERAIENRMIVKDKK</sequence>
<feature type="binding site" evidence="8">
    <location>
        <position position="256"/>
    </location>
    <ligand>
        <name>Mn(2+)</name>
        <dbReference type="ChEBI" id="CHEBI:29035"/>
    </ligand>
</feature>
<feature type="transmembrane region" description="Helical" evidence="9">
    <location>
        <begin position="36"/>
        <end position="54"/>
    </location>
</feature>
<evidence type="ECO:0000256" key="4">
    <source>
        <dbReference type="ARBA" id="ARBA00022989"/>
    </source>
</evidence>
<feature type="transmembrane region" description="Helical" evidence="9">
    <location>
        <begin position="66"/>
        <end position="88"/>
    </location>
</feature>
<dbReference type="RefSeq" id="WP_169656604.1">
    <property type="nucleotide sequence ID" value="NZ_JABANE010000022.1"/>
</dbReference>
<protein>
    <submittedName>
        <fullName evidence="11">LTA synthase family protein</fullName>
    </submittedName>
</protein>
<accession>A0A7X9RRV6</accession>
<feature type="binding site" evidence="8">
    <location>
        <position position="472"/>
    </location>
    <ligand>
        <name>Mn(2+)</name>
        <dbReference type="ChEBI" id="CHEBI:29035"/>
    </ligand>
</feature>
<evidence type="ECO:0000256" key="1">
    <source>
        <dbReference type="ARBA" id="ARBA00004651"/>
    </source>
</evidence>
<dbReference type="InterPro" id="IPR000917">
    <property type="entry name" value="Sulfatase_N"/>
</dbReference>
<dbReference type="PANTHER" id="PTHR47371:SF3">
    <property type="entry name" value="PHOSPHOGLYCEROL TRANSFERASE I"/>
    <property type="match status" value="1"/>
</dbReference>
<dbReference type="GO" id="GO:0046872">
    <property type="term" value="F:metal ion binding"/>
    <property type="evidence" value="ECO:0007669"/>
    <property type="project" value="UniProtKB-KW"/>
</dbReference>
<dbReference type="EMBL" id="JABANE010000022">
    <property type="protein sequence ID" value="NME68298.1"/>
    <property type="molecule type" value="Genomic_DNA"/>
</dbReference>
<evidence type="ECO:0000256" key="3">
    <source>
        <dbReference type="ARBA" id="ARBA00022692"/>
    </source>
</evidence>
<comment type="subcellular location">
    <subcellularLocation>
        <location evidence="1">Cell membrane</location>
        <topology evidence="1">Multi-pass membrane protein</topology>
    </subcellularLocation>
</comment>
<reference evidence="11 12" key="1">
    <citation type="submission" date="2020-04" db="EMBL/GenBank/DDBJ databases">
        <title>Flammeovirga sp. SR4, a novel species isolated from seawater.</title>
        <authorList>
            <person name="Wang X."/>
        </authorList>
    </citation>
    <scope>NUCLEOTIDE SEQUENCE [LARGE SCALE GENOMIC DNA]</scope>
    <source>
        <strain evidence="11 12">ATCC 23126</strain>
    </source>
</reference>
<dbReference type="Gene3D" id="3.40.720.10">
    <property type="entry name" value="Alkaline Phosphatase, subunit A"/>
    <property type="match status" value="1"/>
</dbReference>
<evidence type="ECO:0000259" key="10">
    <source>
        <dbReference type="Pfam" id="PF00884"/>
    </source>
</evidence>
<evidence type="ECO:0000313" key="11">
    <source>
        <dbReference type="EMBL" id="NME68298.1"/>
    </source>
</evidence>
<keyword evidence="3 9" id="KW-0812">Transmembrane</keyword>
<dbReference type="CDD" id="cd16015">
    <property type="entry name" value="LTA_synthase"/>
    <property type="match status" value="1"/>
</dbReference>
<comment type="caution">
    <text evidence="11">The sequence shown here is derived from an EMBL/GenBank/DDBJ whole genome shotgun (WGS) entry which is preliminary data.</text>
</comment>
<evidence type="ECO:0000256" key="6">
    <source>
        <dbReference type="PIRSR" id="PIRSR005091-1"/>
    </source>
</evidence>
<name>A0A7X9RRV6_9BACT</name>
<evidence type="ECO:0000256" key="7">
    <source>
        <dbReference type="PIRSR" id="PIRSR005091-2"/>
    </source>
</evidence>
<keyword evidence="7" id="KW-0479">Metal-binding</keyword>